<organism evidence="2 3">
    <name type="scientific">Candidatus Thermokryptus mobilis</name>
    <dbReference type="NCBI Taxonomy" id="1643428"/>
    <lineage>
        <taxon>Bacteria</taxon>
        <taxon>Pseudomonadati</taxon>
        <taxon>Candidatus Kryptoniota</taxon>
        <taxon>Candidatus Thermokryptus</taxon>
    </lineage>
</organism>
<accession>A0A0S4NFH6</accession>
<reference evidence="3" key="1">
    <citation type="submission" date="2015-11" db="EMBL/GenBank/DDBJ databases">
        <authorList>
            <person name="Varghese N."/>
        </authorList>
    </citation>
    <scope>NUCLEOTIDE SEQUENCE [LARGE SCALE GENOMIC DNA]</scope>
</reference>
<dbReference type="PROSITE" id="PS51257">
    <property type="entry name" value="PROKAR_LIPOPROTEIN"/>
    <property type="match status" value="1"/>
</dbReference>
<sequence length="86" mass="10220">MPRKIISLFLLFSFVILFVGCTKYAKQEEIQQLNNLKAEVEQLEKEIKAKEQEKASLQNEISQRDQKLKELQSEKEKVQQRLQQLK</sequence>
<dbReference type="Proteomes" id="UP000320623">
    <property type="component" value="Unassembled WGS sequence"/>
</dbReference>
<feature type="coiled-coil region" evidence="1">
    <location>
        <begin position="23"/>
        <end position="81"/>
    </location>
</feature>
<gene>
    <name evidence="2" type="ORF">JGI1_02276</name>
</gene>
<dbReference type="EMBL" id="FAOO01000030">
    <property type="protein sequence ID" value="CUU09155.1"/>
    <property type="molecule type" value="Genomic_DNA"/>
</dbReference>
<evidence type="ECO:0000313" key="2">
    <source>
        <dbReference type="EMBL" id="CUU09155.1"/>
    </source>
</evidence>
<proteinExistence type="predicted"/>
<dbReference type="Gene3D" id="1.20.5.340">
    <property type="match status" value="1"/>
</dbReference>
<keyword evidence="1" id="KW-0175">Coiled coil</keyword>
<evidence type="ECO:0000313" key="3">
    <source>
        <dbReference type="Proteomes" id="UP000320623"/>
    </source>
</evidence>
<dbReference type="RefSeq" id="WP_140945969.1">
    <property type="nucleotide sequence ID" value="NZ_FAOO01000030.1"/>
</dbReference>
<evidence type="ECO:0000256" key="1">
    <source>
        <dbReference type="SAM" id="Coils"/>
    </source>
</evidence>
<protein>
    <submittedName>
        <fullName evidence="2">Uncharacterized protein</fullName>
    </submittedName>
</protein>
<dbReference type="STRING" id="1643428.GCA_001442855_02224"/>
<dbReference type="AlphaFoldDB" id="A0A0S4NFH6"/>
<keyword evidence="3" id="KW-1185">Reference proteome</keyword>
<name>A0A0S4NFH6_9BACT</name>